<dbReference type="PROSITE" id="PS50883">
    <property type="entry name" value="EAL"/>
    <property type="match status" value="1"/>
</dbReference>
<dbReference type="InterPro" id="IPR052155">
    <property type="entry name" value="Biofilm_reg_signaling"/>
</dbReference>
<dbReference type="Pfam" id="PF00990">
    <property type="entry name" value="GGDEF"/>
    <property type="match status" value="1"/>
</dbReference>
<dbReference type="InterPro" id="IPR001633">
    <property type="entry name" value="EAL_dom"/>
</dbReference>
<evidence type="ECO:0000256" key="5">
    <source>
        <dbReference type="ARBA" id="ARBA00022692"/>
    </source>
</evidence>
<keyword evidence="7 9" id="KW-0472">Membrane</keyword>
<dbReference type="Gene3D" id="3.20.20.450">
    <property type="entry name" value="EAL domain"/>
    <property type="match status" value="1"/>
</dbReference>
<dbReference type="InterPro" id="IPR042240">
    <property type="entry name" value="CHASE_sf"/>
</dbReference>
<proteinExistence type="predicted"/>
<comment type="subcellular location">
    <subcellularLocation>
        <location evidence="2">Membrane</location>
    </subcellularLocation>
</comment>
<dbReference type="PANTHER" id="PTHR44757:SF2">
    <property type="entry name" value="BIOFILM ARCHITECTURE MAINTENANCE PROTEIN MBAA"/>
    <property type="match status" value="1"/>
</dbReference>
<evidence type="ECO:0000259" key="11">
    <source>
        <dbReference type="PROSITE" id="PS50883"/>
    </source>
</evidence>
<evidence type="ECO:0000256" key="2">
    <source>
        <dbReference type="ARBA" id="ARBA00004370"/>
    </source>
</evidence>
<evidence type="ECO:0000256" key="7">
    <source>
        <dbReference type="ARBA" id="ARBA00023136"/>
    </source>
</evidence>
<evidence type="ECO:0000313" key="14">
    <source>
        <dbReference type="Proteomes" id="UP000595332"/>
    </source>
</evidence>
<sequence>MSELVNSQASAIERRLARSLSSTRILAQGVRQHNGVIDQFEIYADEVLKAVGGVSNLQLAPNGVISHIHPIAGNEKAIGHNILKDDHRLKEAMLAINERRLTLAGPFTLIQGGVAVIGRNPVYLPSDKGDKFWGFTSALIYLEDLLKVTDLDSLQERGYSYQLRRPAPDTGITETFARSVSPLTEDSYSVSINVPNATWQLIISRAENVSKWYSYNGYIISVFTALLVAWITRFVLLQPEKLRKEVKEKTQELQQLAYYDHLTGLANRRYLHEQLNIVFKEYSRNQKPAVLIYLDLDDFKKINDSMGHGAGDTLLQKIAIRLKECVRSNDLVTRLGGDEFSILLLNTHSTRDVSRIAKKLIAAVERPVTLESKSFTVSASVGITMIPADGHDANSILRNADMAMYAAKTAGKKRFSFYDQSLQSIAMAKLQLEDDLAIAIKDKQFVLHYQPILTQLTDEVTGYEALIRWKHPDQGLIYPDKFIGVAEETGKIIDIGYWVIKEVCNQIMLRTSNLQPPLRFSINLSPKQFKDTNLLENIRHIMQETGVDGRSLEFEVTESSIMEDIEHTNSTLLQLKKMGASIAIDDFGTGYSSFALLKHLPVDKLKIDKSFITDLETDLSDQKIVHGLISMAHKLHLEVVAEGIETKEQHRLLKQYKCDLGQGYLFRKPVPMDHLQNFIYKPL</sequence>
<reference evidence="13 14" key="1">
    <citation type="journal article" date="2008" name="Int. J. Syst. Evol. Microbiol.">
        <title>Neptunomonas japonica sp. nov., an Osedax japonicus symbiont-like bacterium isolated from sediment adjacent to sperm whale carcasses off Kagoshima, Japan.</title>
        <authorList>
            <person name="Miyazaki M."/>
            <person name="Nogi Y."/>
            <person name="Fujiwara Y."/>
            <person name="Kawato M."/>
            <person name="Kubokawa K."/>
            <person name="Horikoshi K."/>
        </authorList>
    </citation>
    <scope>NUCLEOTIDE SEQUENCE [LARGE SCALE GENOMIC DNA]</scope>
    <source>
        <strain evidence="13 14">JAMM 1380</strain>
    </source>
</reference>
<dbReference type="SUPFAM" id="SSF141868">
    <property type="entry name" value="EAL domain-like"/>
    <property type="match status" value="1"/>
</dbReference>
<evidence type="ECO:0000259" key="10">
    <source>
        <dbReference type="PROSITE" id="PS50839"/>
    </source>
</evidence>
<feature type="transmembrane region" description="Helical" evidence="9">
    <location>
        <begin position="215"/>
        <end position="236"/>
    </location>
</feature>
<dbReference type="CDD" id="cd01948">
    <property type="entry name" value="EAL"/>
    <property type="match status" value="1"/>
</dbReference>
<gene>
    <name evidence="13" type="ORF">NEJAP_1538</name>
</gene>
<evidence type="ECO:0000256" key="4">
    <source>
        <dbReference type="ARBA" id="ARBA00022636"/>
    </source>
</evidence>
<evidence type="ECO:0000313" key="13">
    <source>
        <dbReference type="EMBL" id="BBB29490.1"/>
    </source>
</evidence>
<organism evidence="13 14">
    <name type="scientific">Neptunomonas japonica JAMM 1380</name>
    <dbReference type="NCBI Taxonomy" id="1441457"/>
    <lineage>
        <taxon>Bacteria</taxon>
        <taxon>Pseudomonadati</taxon>
        <taxon>Pseudomonadota</taxon>
        <taxon>Gammaproteobacteria</taxon>
        <taxon>Oceanospirillales</taxon>
        <taxon>Oceanospirillaceae</taxon>
        <taxon>Neptunomonas</taxon>
    </lineage>
</organism>
<dbReference type="InterPro" id="IPR029787">
    <property type="entry name" value="Nucleotide_cyclase"/>
</dbReference>
<dbReference type="InterPro" id="IPR043128">
    <property type="entry name" value="Rev_trsase/Diguanyl_cyclase"/>
</dbReference>
<dbReference type="CDD" id="cd01949">
    <property type="entry name" value="GGDEF"/>
    <property type="match status" value="1"/>
</dbReference>
<dbReference type="InterPro" id="IPR035919">
    <property type="entry name" value="EAL_sf"/>
</dbReference>
<dbReference type="PROSITE" id="PS50839">
    <property type="entry name" value="CHASE"/>
    <property type="match status" value="1"/>
</dbReference>
<evidence type="ECO:0000256" key="6">
    <source>
        <dbReference type="ARBA" id="ARBA00022989"/>
    </source>
</evidence>
<dbReference type="Gene3D" id="3.30.450.350">
    <property type="entry name" value="CHASE domain"/>
    <property type="match status" value="1"/>
</dbReference>
<keyword evidence="14" id="KW-1185">Reference proteome</keyword>
<dbReference type="PANTHER" id="PTHR44757">
    <property type="entry name" value="DIGUANYLATE CYCLASE DGCP"/>
    <property type="match status" value="1"/>
</dbReference>
<dbReference type="NCBIfam" id="TIGR00254">
    <property type="entry name" value="GGDEF"/>
    <property type="match status" value="1"/>
</dbReference>
<dbReference type="EC" id="3.1.4.52" evidence="3"/>
<feature type="domain" description="CHASE" evidence="10">
    <location>
        <begin position="61"/>
        <end position="154"/>
    </location>
</feature>
<comment type="cofactor">
    <cofactor evidence="1">
        <name>Mg(2+)</name>
        <dbReference type="ChEBI" id="CHEBI:18420"/>
    </cofactor>
</comment>
<dbReference type="Gene3D" id="3.30.70.270">
    <property type="match status" value="1"/>
</dbReference>
<dbReference type="GO" id="GO:0016020">
    <property type="term" value="C:membrane"/>
    <property type="evidence" value="ECO:0007669"/>
    <property type="project" value="UniProtKB-SubCell"/>
</dbReference>
<keyword evidence="5 9" id="KW-0812">Transmembrane</keyword>
<name>A0A7R6SW77_9GAMM</name>
<dbReference type="GO" id="GO:0007165">
    <property type="term" value="P:signal transduction"/>
    <property type="evidence" value="ECO:0007669"/>
    <property type="project" value="UniProtKB-ARBA"/>
</dbReference>
<dbReference type="FunFam" id="3.20.20.450:FF:000001">
    <property type="entry name" value="Cyclic di-GMP phosphodiesterase yahA"/>
    <property type="match status" value="1"/>
</dbReference>
<keyword evidence="4" id="KW-0973">c-di-GMP</keyword>
<dbReference type="Pfam" id="PF00563">
    <property type="entry name" value="EAL"/>
    <property type="match status" value="1"/>
</dbReference>
<dbReference type="SMART" id="SM00267">
    <property type="entry name" value="GGDEF"/>
    <property type="match status" value="1"/>
</dbReference>
<dbReference type="PROSITE" id="PS50887">
    <property type="entry name" value="GGDEF"/>
    <property type="match status" value="1"/>
</dbReference>
<evidence type="ECO:0000256" key="9">
    <source>
        <dbReference type="SAM" id="Phobius"/>
    </source>
</evidence>
<evidence type="ECO:0000259" key="12">
    <source>
        <dbReference type="PROSITE" id="PS50887"/>
    </source>
</evidence>
<accession>A0A7R6SW77</accession>
<dbReference type="FunFam" id="3.30.70.270:FF:000001">
    <property type="entry name" value="Diguanylate cyclase domain protein"/>
    <property type="match status" value="1"/>
</dbReference>
<dbReference type="GO" id="GO:0071111">
    <property type="term" value="F:cyclic-guanylate-specific phosphodiesterase activity"/>
    <property type="evidence" value="ECO:0007669"/>
    <property type="project" value="UniProtKB-EC"/>
</dbReference>
<feature type="domain" description="EAL" evidence="11">
    <location>
        <begin position="429"/>
        <end position="683"/>
    </location>
</feature>
<dbReference type="SMART" id="SM00052">
    <property type="entry name" value="EAL"/>
    <property type="match status" value="1"/>
</dbReference>
<dbReference type="InterPro" id="IPR000160">
    <property type="entry name" value="GGDEF_dom"/>
</dbReference>
<evidence type="ECO:0000256" key="1">
    <source>
        <dbReference type="ARBA" id="ARBA00001946"/>
    </source>
</evidence>
<protein>
    <recommendedName>
        <fullName evidence="3">cyclic-guanylate-specific phosphodiesterase</fullName>
        <ecNumber evidence="3">3.1.4.52</ecNumber>
    </recommendedName>
</protein>
<dbReference type="Pfam" id="PF03924">
    <property type="entry name" value="CHASE"/>
    <property type="match status" value="1"/>
</dbReference>
<comment type="catalytic activity">
    <reaction evidence="8">
        <text>3',3'-c-di-GMP + H2O = 5'-phosphoguanylyl(3'-&gt;5')guanosine + H(+)</text>
        <dbReference type="Rhea" id="RHEA:24902"/>
        <dbReference type="ChEBI" id="CHEBI:15377"/>
        <dbReference type="ChEBI" id="CHEBI:15378"/>
        <dbReference type="ChEBI" id="CHEBI:58754"/>
        <dbReference type="ChEBI" id="CHEBI:58805"/>
        <dbReference type="EC" id="3.1.4.52"/>
    </reaction>
    <physiologicalReaction direction="left-to-right" evidence="8">
        <dbReference type="Rhea" id="RHEA:24903"/>
    </physiologicalReaction>
</comment>
<keyword evidence="6 9" id="KW-1133">Transmembrane helix</keyword>
<dbReference type="SMART" id="SM01079">
    <property type="entry name" value="CHASE"/>
    <property type="match status" value="1"/>
</dbReference>
<dbReference type="EMBL" id="AP014546">
    <property type="protein sequence ID" value="BBB29490.1"/>
    <property type="molecule type" value="Genomic_DNA"/>
</dbReference>
<dbReference type="KEGG" id="njp:NEJAP_1538"/>
<dbReference type="SUPFAM" id="SSF55073">
    <property type="entry name" value="Nucleotide cyclase"/>
    <property type="match status" value="1"/>
</dbReference>
<evidence type="ECO:0000256" key="8">
    <source>
        <dbReference type="ARBA" id="ARBA00051114"/>
    </source>
</evidence>
<dbReference type="Proteomes" id="UP000595332">
    <property type="component" value="Chromosome"/>
</dbReference>
<feature type="domain" description="GGDEF" evidence="12">
    <location>
        <begin position="287"/>
        <end position="420"/>
    </location>
</feature>
<dbReference type="GO" id="GO:0071732">
    <property type="term" value="P:cellular response to nitric oxide"/>
    <property type="evidence" value="ECO:0007669"/>
    <property type="project" value="UniProtKB-ARBA"/>
</dbReference>
<evidence type="ECO:0000256" key="3">
    <source>
        <dbReference type="ARBA" id="ARBA00012282"/>
    </source>
</evidence>
<dbReference type="AlphaFoldDB" id="A0A7R6SW77"/>
<dbReference type="InterPro" id="IPR006189">
    <property type="entry name" value="CHASE_dom"/>
</dbReference>